<accession>A0A447V2M5</accession>
<name>A0A447V2M5_9ENTR</name>
<dbReference type="AlphaFoldDB" id="A0A447V2M5"/>
<evidence type="ECO:0000259" key="1">
    <source>
        <dbReference type="Pfam" id="PF08279"/>
    </source>
</evidence>
<feature type="domain" description="Helix-turn-helix type 11" evidence="1">
    <location>
        <begin position="21"/>
        <end position="53"/>
    </location>
</feature>
<dbReference type="Proteomes" id="UP000274122">
    <property type="component" value="Chromosome"/>
</dbReference>
<proteinExistence type="predicted"/>
<reference evidence="2 3" key="1">
    <citation type="submission" date="2018-12" db="EMBL/GenBank/DDBJ databases">
        <authorList>
            <consortium name="Pathogen Informatics"/>
        </authorList>
    </citation>
    <scope>NUCLEOTIDE SEQUENCE [LARGE SCALE GENOMIC DNA]</scope>
    <source>
        <strain evidence="2 3">NCTC11466</strain>
    </source>
</reference>
<protein>
    <submittedName>
        <fullName evidence="2">HTH domain</fullName>
    </submittedName>
</protein>
<dbReference type="Gene3D" id="1.10.10.10">
    <property type="entry name" value="Winged helix-like DNA-binding domain superfamily/Winged helix DNA-binding domain"/>
    <property type="match status" value="1"/>
</dbReference>
<dbReference type="InterPro" id="IPR013196">
    <property type="entry name" value="HTH_11"/>
</dbReference>
<keyword evidence="3" id="KW-1185">Reference proteome</keyword>
<dbReference type="InterPro" id="IPR036390">
    <property type="entry name" value="WH_DNA-bd_sf"/>
</dbReference>
<dbReference type="KEGG" id="clap:NCTC11466_02397"/>
<evidence type="ECO:0000313" key="2">
    <source>
        <dbReference type="EMBL" id="VEB97903.1"/>
    </source>
</evidence>
<sequence length="100" mass="11772">MTLPDKSTLLADRIAGIFCEMLSSERVSRHQLASKFGVSERTIYRDLRRLSNYVYHVGEDQYALSREVTQQLENYLQRVKRNRKPCEAKSAFKASWLRCR</sequence>
<gene>
    <name evidence="2" type="ORF">NCTC11466_02397</name>
</gene>
<dbReference type="RefSeq" id="WP_126356379.1">
    <property type="nucleotide sequence ID" value="NZ_LR134201.1"/>
</dbReference>
<dbReference type="SUPFAM" id="SSF46785">
    <property type="entry name" value="Winged helix' DNA-binding domain"/>
    <property type="match status" value="1"/>
</dbReference>
<dbReference type="EMBL" id="LR134201">
    <property type="protein sequence ID" value="VEB97903.1"/>
    <property type="molecule type" value="Genomic_DNA"/>
</dbReference>
<evidence type="ECO:0000313" key="3">
    <source>
        <dbReference type="Proteomes" id="UP000274122"/>
    </source>
</evidence>
<organism evidence="2 3">
    <name type="scientific">Cedecea lapagei</name>
    <dbReference type="NCBI Taxonomy" id="158823"/>
    <lineage>
        <taxon>Bacteria</taxon>
        <taxon>Pseudomonadati</taxon>
        <taxon>Pseudomonadota</taxon>
        <taxon>Gammaproteobacteria</taxon>
        <taxon>Enterobacterales</taxon>
        <taxon>Enterobacteriaceae</taxon>
        <taxon>Cedecea</taxon>
    </lineage>
</organism>
<dbReference type="Pfam" id="PF08279">
    <property type="entry name" value="HTH_11"/>
    <property type="match status" value="1"/>
</dbReference>
<dbReference type="OrthoDB" id="6521217at2"/>
<dbReference type="InterPro" id="IPR036388">
    <property type="entry name" value="WH-like_DNA-bd_sf"/>
</dbReference>